<accession>A0ABQ4NUV6</accession>
<evidence type="ECO:0008006" key="3">
    <source>
        <dbReference type="Google" id="ProtNLM"/>
    </source>
</evidence>
<comment type="caution">
    <text evidence="1">The sequence shown here is derived from an EMBL/GenBank/DDBJ whole genome shotgun (WGS) entry which is preliminary data.</text>
</comment>
<dbReference type="Proteomes" id="UP000773469">
    <property type="component" value="Unassembled WGS sequence"/>
</dbReference>
<dbReference type="EMBL" id="BPEU01000003">
    <property type="protein sequence ID" value="GIU35795.1"/>
    <property type="molecule type" value="Genomic_DNA"/>
</dbReference>
<evidence type="ECO:0000313" key="1">
    <source>
        <dbReference type="EMBL" id="GIU35795.1"/>
    </source>
</evidence>
<reference evidence="1 2" key="1">
    <citation type="submission" date="2021-05" db="EMBL/GenBank/DDBJ databases">
        <title>Molecular characterization for Shewanella algae harboring chromosomal blaOXA-55-like strains isolated from clinical and environment sample.</title>
        <authorList>
            <person name="Ohama Y."/>
            <person name="Aoki K."/>
            <person name="Harada S."/>
            <person name="Moriya K."/>
            <person name="Ishii Y."/>
            <person name="Tateda K."/>
        </authorList>
    </citation>
    <scope>NUCLEOTIDE SEQUENCE [LARGE SCALE GENOMIC DNA]</scope>
    <source>
        <strain evidence="1 2">MBTL60-118</strain>
    </source>
</reference>
<gene>
    <name evidence="1" type="ORF">TUM3794_03940</name>
</gene>
<dbReference type="Gene3D" id="3.40.190.10">
    <property type="entry name" value="Periplasmic binding protein-like II"/>
    <property type="match status" value="2"/>
</dbReference>
<dbReference type="SUPFAM" id="SSF53850">
    <property type="entry name" value="Periplasmic binding protein-like II"/>
    <property type="match status" value="1"/>
</dbReference>
<evidence type="ECO:0000313" key="2">
    <source>
        <dbReference type="Proteomes" id="UP000773469"/>
    </source>
</evidence>
<keyword evidence="2" id="KW-1185">Reference proteome</keyword>
<proteinExistence type="predicted"/>
<protein>
    <recommendedName>
        <fullName evidence="3">Solute-binding protein family 3/N-terminal domain-containing protein</fullName>
    </recommendedName>
</protein>
<organism evidence="1 2">
    <name type="scientific">Shewanella colwelliana</name>
    <name type="common">Alteromonas colwelliana</name>
    <dbReference type="NCBI Taxonomy" id="23"/>
    <lineage>
        <taxon>Bacteria</taxon>
        <taxon>Pseudomonadati</taxon>
        <taxon>Pseudomonadota</taxon>
        <taxon>Gammaproteobacteria</taxon>
        <taxon>Alteromonadales</taxon>
        <taxon>Shewanellaceae</taxon>
        <taxon>Shewanella</taxon>
    </lineage>
</organism>
<sequence length="256" mass="29187">MKWLAVALFIWPTVAGATPLRIAYGNSLPPWVFADTDSGILLDITRASVEPAGYQVVPVYYPYARRVTAYIKHQVDVVTDISPSMVAKEGLEGYLSLLFYRYENFAISLSERNYQFDKIMDLATLNVLSWQGAANTLGGEYVEMVRANPNYVETYNQENQIKMLYLKRVDVIQMDLQIFKYYQGLVSQKAIINTQQSVDMFPLFGQNHCGFLFRSKAARDAFNQHFEALKDSPLHDQIYSKYTPGLQSKKSTADIQ</sequence>
<name>A0ABQ4NUV6_SHECO</name>